<keyword evidence="3" id="KW-0804">Transcription</keyword>
<dbReference type="EMBL" id="JAUJEA010000020">
    <property type="protein sequence ID" value="MDN5205533.1"/>
    <property type="molecule type" value="Genomic_DNA"/>
</dbReference>
<dbReference type="PRINTS" id="PR00038">
    <property type="entry name" value="HTHLUXR"/>
</dbReference>
<dbReference type="Proteomes" id="UP001172082">
    <property type="component" value="Unassembled WGS sequence"/>
</dbReference>
<evidence type="ECO:0000256" key="1">
    <source>
        <dbReference type="ARBA" id="ARBA00023015"/>
    </source>
</evidence>
<dbReference type="InterPro" id="IPR000792">
    <property type="entry name" value="Tscrpt_reg_LuxR_C"/>
</dbReference>
<dbReference type="Gene3D" id="1.10.10.10">
    <property type="entry name" value="Winged helix-like DNA-binding domain superfamily/Winged helix DNA-binding domain"/>
    <property type="match status" value="1"/>
</dbReference>
<reference evidence="5" key="1">
    <citation type="submission" date="2023-06" db="EMBL/GenBank/DDBJ databases">
        <title>Genomic of Parafulvivirga corallium.</title>
        <authorList>
            <person name="Wang G."/>
        </authorList>
    </citation>
    <scope>NUCLEOTIDE SEQUENCE</scope>
    <source>
        <strain evidence="5">BMA10</strain>
    </source>
</reference>
<sequence length="122" mass="14464">MYTREKLIADKGPPESANLEEALWPFRKSIDEIGLRRFRKKVQRILEDQAFMRNNFERFTSLTNREEEILTLLALGHNNPKIADLLFISRRTVEQHRKNINYKLGIKSFPDILKYAQAFDLI</sequence>
<dbReference type="InterPro" id="IPR036388">
    <property type="entry name" value="WH-like_DNA-bd_sf"/>
</dbReference>
<dbReference type="Pfam" id="PF00196">
    <property type="entry name" value="GerE"/>
    <property type="match status" value="1"/>
</dbReference>
<dbReference type="PANTHER" id="PTHR44688">
    <property type="entry name" value="DNA-BINDING TRANSCRIPTIONAL ACTIVATOR DEVR_DOSR"/>
    <property type="match status" value="1"/>
</dbReference>
<dbReference type="CDD" id="cd06170">
    <property type="entry name" value="LuxR_C_like"/>
    <property type="match status" value="1"/>
</dbReference>
<evidence type="ECO:0000313" key="5">
    <source>
        <dbReference type="EMBL" id="MDN5205533.1"/>
    </source>
</evidence>
<comment type="caution">
    <text evidence="5">The sequence shown here is derived from an EMBL/GenBank/DDBJ whole genome shotgun (WGS) entry which is preliminary data.</text>
</comment>
<keyword evidence="2" id="KW-0238">DNA-binding</keyword>
<dbReference type="RefSeq" id="WP_346755555.1">
    <property type="nucleotide sequence ID" value="NZ_JAUJEA010000020.1"/>
</dbReference>
<dbReference type="PROSITE" id="PS00622">
    <property type="entry name" value="HTH_LUXR_1"/>
    <property type="match status" value="1"/>
</dbReference>
<dbReference type="SMART" id="SM00421">
    <property type="entry name" value="HTH_LUXR"/>
    <property type="match status" value="1"/>
</dbReference>
<organism evidence="5 6">
    <name type="scientific">Splendidivirga corallicola</name>
    <dbReference type="NCBI Taxonomy" id="3051826"/>
    <lineage>
        <taxon>Bacteria</taxon>
        <taxon>Pseudomonadati</taxon>
        <taxon>Bacteroidota</taxon>
        <taxon>Cytophagia</taxon>
        <taxon>Cytophagales</taxon>
        <taxon>Splendidivirgaceae</taxon>
        <taxon>Splendidivirga</taxon>
    </lineage>
</organism>
<evidence type="ECO:0000256" key="2">
    <source>
        <dbReference type="ARBA" id="ARBA00023125"/>
    </source>
</evidence>
<keyword evidence="6" id="KW-1185">Reference proteome</keyword>
<evidence type="ECO:0000256" key="3">
    <source>
        <dbReference type="ARBA" id="ARBA00023163"/>
    </source>
</evidence>
<dbReference type="SUPFAM" id="SSF46894">
    <property type="entry name" value="C-terminal effector domain of the bipartite response regulators"/>
    <property type="match status" value="1"/>
</dbReference>
<evidence type="ECO:0000313" key="6">
    <source>
        <dbReference type="Proteomes" id="UP001172082"/>
    </source>
</evidence>
<protein>
    <submittedName>
        <fullName evidence="5">Helix-turn-helix transcriptional regulator</fullName>
    </submittedName>
</protein>
<proteinExistence type="predicted"/>
<feature type="domain" description="HTH luxR-type" evidence="4">
    <location>
        <begin position="55"/>
        <end position="120"/>
    </location>
</feature>
<accession>A0ABT8L128</accession>
<keyword evidence="1" id="KW-0805">Transcription regulation</keyword>
<dbReference type="PROSITE" id="PS50043">
    <property type="entry name" value="HTH_LUXR_2"/>
    <property type="match status" value="1"/>
</dbReference>
<dbReference type="PANTHER" id="PTHR44688:SF16">
    <property type="entry name" value="DNA-BINDING TRANSCRIPTIONAL ACTIVATOR DEVR_DOSR"/>
    <property type="match status" value="1"/>
</dbReference>
<name>A0ABT8L128_9BACT</name>
<evidence type="ECO:0000259" key="4">
    <source>
        <dbReference type="PROSITE" id="PS50043"/>
    </source>
</evidence>
<gene>
    <name evidence="5" type="ORF">QQ008_29385</name>
</gene>
<dbReference type="InterPro" id="IPR016032">
    <property type="entry name" value="Sig_transdc_resp-reg_C-effctor"/>
</dbReference>